<accession>A0A2G9UGN4</accession>
<dbReference type="AlphaFoldDB" id="A0A2G9UGN4"/>
<keyword evidence="2" id="KW-1185">Reference proteome</keyword>
<sequence>MPFVGFCSICCVDVVGQNSIDSRSLTGKTISIVVLDGCDLMGDPVHLPHVCLPWRNAQERVNRMTHHELPKEARNADLKPRQLYQKIANQVFDGEVSAQARNRKRDALGLRQWWNTIKGVLGDLLGGPKYPRMSELLRALQGCTANARAAIIDVERRPAEPKKLQKKDRDRRYLINGRRTALRRCYVEIRGGYARQRSHVLSPDVALGYGKSFLIDLPEVQDDVTSGQGEGKFHGKKVIMCRHFFPFKLYILYI</sequence>
<organism evidence="1 2">
    <name type="scientific">Teladorsagia circumcincta</name>
    <name type="common">Brown stomach worm</name>
    <name type="synonym">Ostertagia circumcincta</name>
    <dbReference type="NCBI Taxonomy" id="45464"/>
    <lineage>
        <taxon>Eukaryota</taxon>
        <taxon>Metazoa</taxon>
        <taxon>Ecdysozoa</taxon>
        <taxon>Nematoda</taxon>
        <taxon>Chromadorea</taxon>
        <taxon>Rhabditida</taxon>
        <taxon>Rhabditina</taxon>
        <taxon>Rhabditomorpha</taxon>
        <taxon>Strongyloidea</taxon>
        <taxon>Trichostrongylidae</taxon>
        <taxon>Teladorsagia</taxon>
    </lineage>
</organism>
<name>A0A2G9UGN4_TELCI</name>
<reference evidence="1 2" key="1">
    <citation type="submission" date="2015-09" db="EMBL/GenBank/DDBJ databases">
        <title>Draft genome of the parasitic nematode Teladorsagia circumcincta isolate WARC Sus (inbred).</title>
        <authorList>
            <person name="Mitreva M."/>
        </authorList>
    </citation>
    <scope>NUCLEOTIDE SEQUENCE [LARGE SCALE GENOMIC DNA]</scope>
    <source>
        <strain evidence="1 2">S</strain>
    </source>
</reference>
<proteinExistence type="predicted"/>
<protein>
    <submittedName>
        <fullName evidence="1">Uncharacterized protein</fullName>
    </submittedName>
</protein>
<gene>
    <name evidence="1" type="ORF">TELCIR_08788</name>
</gene>
<dbReference type="EMBL" id="KZ346674">
    <property type="protein sequence ID" value="PIO69384.1"/>
    <property type="molecule type" value="Genomic_DNA"/>
</dbReference>
<dbReference type="Proteomes" id="UP000230423">
    <property type="component" value="Unassembled WGS sequence"/>
</dbReference>
<evidence type="ECO:0000313" key="1">
    <source>
        <dbReference type="EMBL" id="PIO69384.1"/>
    </source>
</evidence>
<evidence type="ECO:0000313" key="2">
    <source>
        <dbReference type="Proteomes" id="UP000230423"/>
    </source>
</evidence>